<feature type="domain" description="SCP2" evidence="1">
    <location>
        <begin position="17"/>
        <end position="104"/>
    </location>
</feature>
<dbReference type="InterPro" id="IPR036527">
    <property type="entry name" value="SCP2_sterol-bd_dom_sf"/>
</dbReference>
<gene>
    <name evidence="2" type="ORF">GA0074696_6033</name>
</gene>
<name>A0A1C5AHI5_9ACTN</name>
<dbReference type="RefSeq" id="WP_088964164.1">
    <property type="nucleotide sequence ID" value="NZ_LT607410.1"/>
</dbReference>
<dbReference type="EMBL" id="LT607410">
    <property type="protein sequence ID" value="SCF44619.1"/>
    <property type="molecule type" value="Genomic_DNA"/>
</dbReference>
<proteinExistence type="predicted"/>
<dbReference type="Gene3D" id="3.30.1050.10">
    <property type="entry name" value="SCP2 sterol-binding domain"/>
    <property type="match status" value="1"/>
</dbReference>
<dbReference type="SUPFAM" id="SSF55718">
    <property type="entry name" value="SCP-like"/>
    <property type="match status" value="1"/>
</dbReference>
<evidence type="ECO:0000313" key="3">
    <source>
        <dbReference type="Proteomes" id="UP000198228"/>
    </source>
</evidence>
<evidence type="ECO:0000313" key="2">
    <source>
        <dbReference type="EMBL" id="SCF44619.1"/>
    </source>
</evidence>
<evidence type="ECO:0000259" key="1">
    <source>
        <dbReference type="Pfam" id="PF02036"/>
    </source>
</evidence>
<dbReference type="AlphaFoldDB" id="A0A1C5AHI5"/>
<dbReference type="Pfam" id="PF02036">
    <property type="entry name" value="SCP2"/>
    <property type="match status" value="1"/>
</dbReference>
<organism evidence="2 3">
    <name type="scientific">Micromonospora purpureochromogenes</name>
    <dbReference type="NCBI Taxonomy" id="47872"/>
    <lineage>
        <taxon>Bacteria</taxon>
        <taxon>Bacillati</taxon>
        <taxon>Actinomycetota</taxon>
        <taxon>Actinomycetes</taxon>
        <taxon>Micromonosporales</taxon>
        <taxon>Micromonosporaceae</taxon>
        <taxon>Micromonospora</taxon>
    </lineage>
</organism>
<dbReference type="InterPro" id="IPR003033">
    <property type="entry name" value="SCP2_sterol-bd_dom"/>
</dbReference>
<dbReference type="Proteomes" id="UP000198228">
    <property type="component" value="Chromosome I"/>
</dbReference>
<sequence length="125" mass="14055">MADPIAEFFTALTLRHDTAVRKITGTIRCDLVADGRIEYWFVDIKDGDMDVSREKRDADCLIRADKTLFRRFVTGEGNAMVAWLGYRIYIAGRTDLFRAFERLFPGPVGARDPRNLAGGPGSLAR</sequence>
<accession>A0A1C5AHI5</accession>
<protein>
    <submittedName>
        <fullName evidence="2">SCP-2 sterol transfer family protein</fullName>
    </submittedName>
</protein>
<reference evidence="2 3" key="1">
    <citation type="submission" date="2016-06" db="EMBL/GenBank/DDBJ databases">
        <authorList>
            <person name="Kjaerup R.B."/>
            <person name="Dalgaard T.S."/>
            <person name="Juul-Madsen H.R."/>
        </authorList>
    </citation>
    <scope>NUCLEOTIDE SEQUENCE [LARGE SCALE GENOMIC DNA]</scope>
    <source>
        <strain evidence="2 3">DSM 43821</strain>
    </source>
</reference>